<dbReference type="Proteomes" id="UP000000591">
    <property type="component" value="Chromosome IV"/>
</dbReference>
<evidence type="ECO:0000256" key="4">
    <source>
        <dbReference type="ARBA" id="ARBA00023136"/>
    </source>
</evidence>
<comment type="subcellular location">
    <subcellularLocation>
        <location evidence="1">Membrane</location>
        <topology evidence="1">Multi-pass membrane protein</topology>
    </subcellularLocation>
</comment>
<feature type="transmembrane region" description="Helical" evidence="5">
    <location>
        <begin position="261"/>
        <end position="280"/>
    </location>
</feature>
<dbReference type="AlphaFoldDB" id="Q759F5"/>
<keyword evidence="7" id="KW-1185">Reference proteome</keyword>
<dbReference type="PANTHER" id="PTHR12570">
    <property type="match status" value="1"/>
</dbReference>
<dbReference type="OMA" id="NRGVQLC"/>
<dbReference type="InterPro" id="IPR008521">
    <property type="entry name" value="Mg_trans_NIPA"/>
</dbReference>
<dbReference type="eggNOG" id="ENOG502QQG9">
    <property type="taxonomic scope" value="Eukaryota"/>
</dbReference>
<keyword evidence="2 5" id="KW-0812">Transmembrane</keyword>
<dbReference type="GO" id="GO:0015693">
    <property type="term" value="P:magnesium ion transport"/>
    <property type="evidence" value="ECO:0000318"/>
    <property type="project" value="GO_Central"/>
</dbReference>
<feature type="transmembrane region" description="Helical" evidence="5">
    <location>
        <begin position="190"/>
        <end position="216"/>
    </location>
</feature>
<organism evidence="6 7">
    <name type="scientific">Eremothecium gossypii (strain ATCC 10895 / CBS 109.51 / FGSC 9923 / NRRL Y-1056)</name>
    <name type="common">Yeast</name>
    <name type="synonym">Ashbya gossypii</name>
    <dbReference type="NCBI Taxonomy" id="284811"/>
    <lineage>
        <taxon>Eukaryota</taxon>
        <taxon>Fungi</taxon>
        <taxon>Dikarya</taxon>
        <taxon>Ascomycota</taxon>
        <taxon>Saccharomycotina</taxon>
        <taxon>Saccharomycetes</taxon>
        <taxon>Saccharomycetales</taxon>
        <taxon>Saccharomycetaceae</taxon>
        <taxon>Eremothecium</taxon>
    </lineage>
</organism>
<dbReference type="RefSeq" id="NP_984417.1">
    <property type="nucleotide sequence ID" value="NM_209770.2"/>
</dbReference>
<dbReference type="PANTHER" id="PTHR12570:SF86">
    <property type="entry name" value="ADR321CP"/>
    <property type="match status" value="1"/>
</dbReference>
<feature type="transmembrane region" description="Helical" evidence="5">
    <location>
        <begin position="147"/>
        <end position="169"/>
    </location>
</feature>
<accession>Q759F5</accession>
<reference evidence="7" key="2">
    <citation type="journal article" date="2013" name="G3 (Bethesda)">
        <title>Genomes of Ashbya fungi isolated from insects reveal four mating-type loci, numerous translocations, lack of transposons, and distinct gene duplications.</title>
        <authorList>
            <person name="Dietrich F.S."/>
            <person name="Voegeli S."/>
            <person name="Kuo S."/>
            <person name="Philippsen P."/>
        </authorList>
    </citation>
    <scope>GENOME REANNOTATION</scope>
    <source>
        <strain evidence="7">ATCC 10895 / CBS 109.51 / FGSC 9923 / NRRL Y-1056</strain>
    </source>
</reference>
<feature type="transmembrane region" description="Helical" evidence="5">
    <location>
        <begin position="47"/>
        <end position="68"/>
    </location>
</feature>
<evidence type="ECO:0000256" key="3">
    <source>
        <dbReference type="ARBA" id="ARBA00022989"/>
    </source>
</evidence>
<gene>
    <name evidence="6" type="ORF">AGOS_ADR321C</name>
</gene>
<dbReference type="OrthoDB" id="2504919at2759"/>
<proteinExistence type="predicted"/>
<feature type="transmembrane region" description="Helical" evidence="5">
    <location>
        <begin position="228"/>
        <end position="249"/>
    </location>
</feature>
<feature type="transmembrane region" description="Helical" evidence="5">
    <location>
        <begin position="74"/>
        <end position="95"/>
    </location>
</feature>
<evidence type="ECO:0000256" key="1">
    <source>
        <dbReference type="ARBA" id="ARBA00004141"/>
    </source>
</evidence>
<protein>
    <submittedName>
        <fullName evidence="6">ADR321Cp</fullName>
    </submittedName>
</protein>
<feature type="transmembrane region" description="Helical" evidence="5">
    <location>
        <begin position="6"/>
        <end position="26"/>
    </location>
</feature>
<evidence type="ECO:0000256" key="5">
    <source>
        <dbReference type="SAM" id="Phobius"/>
    </source>
</evidence>
<dbReference type="HOGENOM" id="CLU_011406_2_1_1"/>
<dbReference type="Pfam" id="PF05653">
    <property type="entry name" value="Mg_trans_NIPA"/>
    <property type="match status" value="1"/>
</dbReference>
<evidence type="ECO:0000313" key="7">
    <source>
        <dbReference type="Proteomes" id="UP000000591"/>
    </source>
</evidence>
<keyword evidence="4 5" id="KW-0472">Membrane</keyword>
<reference evidence="6 7" key="1">
    <citation type="journal article" date="2004" name="Science">
        <title>The Ashbya gossypii genome as a tool for mapping the ancient Saccharomyces cerevisiae genome.</title>
        <authorList>
            <person name="Dietrich F.S."/>
            <person name="Voegeli S."/>
            <person name="Brachat S."/>
            <person name="Lerch A."/>
            <person name="Gates K."/>
            <person name="Steiner S."/>
            <person name="Mohr C."/>
            <person name="Pohlmann R."/>
            <person name="Luedi P."/>
            <person name="Choi S."/>
            <person name="Wing R.A."/>
            <person name="Flavier A."/>
            <person name="Gaffney T.D."/>
            <person name="Philippsen P."/>
        </authorList>
    </citation>
    <scope>NUCLEOTIDE SEQUENCE [LARGE SCALE GENOMIC DNA]</scope>
    <source>
        <strain evidence="7">ATCC 10895 / CBS 109.51 / FGSC 9923 / NRRL Y-1056</strain>
    </source>
</reference>
<keyword evidence="3 5" id="KW-1133">Transmembrane helix</keyword>
<dbReference type="GeneID" id="4620583"/>
<dbReference type="GO" id="GO:0016020">
    <property type="term" value="C:membrane"/>
    <property type="evidence" value="ECO:0000318"/>
    <property type="project" value="GO_Central"/>
</dbReference>
<sequence length="383" mass="42102">MVDQLVYYGVVVAVVSSGMQSFGLVLQRKAALQVARGTVQVVYRSRLWQMGLTLFILANVFGSTMQIATLPLVMLAPLQACGLLFNSWFSCWLLAEPFCMLTCVGTVLICGGGVMLGTVGTRMGLASGDALRHDYGQLVQLVSRSRFLWFFGASNVLAAGLVAYAYYRLRRSRSWGVLRHLDSRWPQKDGLMLALASGIWSAHSLLCAKCVADILLHAAHEPFVFSLLAWRLLPVLCSFLTFALLQLYLLNQALQYVSTSVLYPFVFSVYNSVTILNGAIFYEQEALLGTAYVFGMLFGLLSLSAGISLLASIADAEPLSKHSSPQFSTFLARDSVSSFPTWQDGSAPDEYVSLPRRPQGFIDGGRNLRKLSFEQEGLLQQLV</sequence>
<name>Q759F5_EREGS</name>
<dbReference type="EMBL" id="AE016817">
    <property type="protein sequence ID" value="AAS52241.1"/>
    <property type="molecule type" value="Genomic_DNA"/>
</dbReference>
<dbReference type="InParanoid" id="Q759F5"/>
<feature type="transmembrane region" description="Helical" evidence="5">
    <location>
        <begin position="292"/>
        <end position="314"/>
    </location>
</feature>
<feature type="transmembrane region" description="Helical" evidence="5">
    <location>
        <begin position="107"/>
        <end position="127"/>
    </location>
</feature>
<evidence type="ECO:0000256" key="2">
    <source>
        <dbReference type="ARBA" id="ARBA00022692"/>
    </source>
</evidence>
<dbReference type="GO" id="GO:0015095">
    <property type="term" value="F:magnesium ion transmembrane transporter activity"/>
    <property type="evidence" value="ECO:0007669"/>
    <property type="project" value="InterPro"/>
</dbReference>
<dbReference type="KEGG" id="ago:AGOS_ADR321C"/>
<evidence type="ECO:0000313" key="6">
    <source>
        <dbReference type="EMBL" id="AAS52241.1"/>
    </source>
</evidence>